<dbReference type="RefSeq" id="WP_190059382.1">
    <property type="nucleotide sequence ID" value="NZ_BMWH01000020.1"/>
</dbReference>
<sequence>MTISYVAVGALAQHTNAVTPALPAGAAAGQLAICQVVSAHPNDSVPSIPSGWSLVGSFSGGAGAFGLNTGLRRLTLFARELTGGDGAPSTAVPSGSSGSAIGARVFTLARTAGTGWRWAVTAGIDTTSDTSFSAACSTALTWAAGDFCVLAYGWNTQTASASARAVIATGITYAAATSRLADQISSGNGARLSMATTTVTAGTGTQAPTVTATLSAAATGVGAVLRVREASSDINASPQSVFPPRNLVSVTGLEGDDITSVSVYRQYGTDQTPVRAASGIDTTGADVLLRVDAEQPLGVPVNYGATLTDVNGNSWQVFSGPITSTVDGDVISDAIRGTGAKVFIENWDDKKRTRDATVFNVGGRLVTVGKPRSGAQATVTVSTDTDDDGDALQDVLQNATEGVILIRKQVTLAGVDGHLAILSDDEHRTWSIPYRLWDLETAESEPWPDTLEAAGFTLQDVADNYSTLADLAADFATLLAIALFDFGG</sequence>
<gene>
    <name evidence="1" type="ORF">GCM10010389_46160</name>
</gene>
<name>A0A918RJN0_9ACTN</name>
<comment type="caution">
    <text evidence="1">The sequence shown here is derived from an EMBL/GenBank/DDBJ whole genome shotgun (WGS) entry which is preliminary data.</text>
</comment>
<protein>
    <submittedName>
        <fullName evidence="1">Uncharacterized protein</fullName>
    </submittedName>
</protein>
<dbReference type="EMBL" id="BMWH01000020">
    <property type="protein sequence ID" value="GHA01551.1"/>
    <property type="molecule type" value="Genomic_DNA"/>
</dbReference>
<evidence type="ECO:0000313" key="2">
    <source>
        <dbReference type="Proteomes" id="UP000623010"/>
    </source>
</evidence>
<evidence type="ECO:0000313" key="1">
    <source>
        <dbReference type="EMBL" id="GHA01551.1"/>
    </source>
</evidence>
<reference evidence="1" key="1">
    <citation type="journal article" date="2014" name="Int. J. Syst. Evol. Microbiol.">
        <title>Complete genome sequence of Corynebacterium casei LMG S-19264T (=DSM 44701T), isolated from a smear-ripened cheese.</title>
        <authorList>
            <consortium name="US DOE Joint Genome Institute (JGI-PGF)"/>
            <person name="Walter F."/>
            <person name="Albersmeier A."/>
            <person name="Kalinowski J."/>
            <person name="Ruckert C."/>
        </authorList>
    </citation>
    <scope>NUCLEOTIDE SEQUENCE</scope>
    <source>
        <strain evidence="1">JCM 5016</strain>
    </source>
</reference>
<reference evidence="1" key="2">
    <citation type="submission" date="2020-09" db="EMBL/GenBank/DDBJ databases">
        <authorList>
            <person name="Sun Q."/>
            <person name="Ohkuma M."/>
        </authorList>
    </citation>
    <scope>NUCLEOTIDE SEQUENCE</scope>
    <source>
        <strain evidence="1">JCM 5016</strain>
    </source>
</reference>
<organism evidence="1 2">
    <name type="scientific">Streptomyces echinoruber</name>
    <dbReference type="NCBI Taxonomy" id="68898"/>
    <lineage>
        <taxon>Bacteria</taxon>
        <taxon>Bacillati</taxon>
        <taxon>Actinomycetota</taxon>
        <taxon>Actinomycetes</taxon>
        <taxon>Kitasatosporales</taxon>
        <taxon>Streptomycetaceae</taxon>
        <taxon>Streptomyces</taxon>
    </lineage>
</organism>
<dbReference type="AlphaFoldDB" id="A0A918RJN0"/>
<keyword evidence="2" id="KW-1185">Reference proteome</keyword>
<dbReference type="Proteomes" id="UP000623010">
    <property type="component" value="Unassembled WGS sequence"/>
</dbReference>
<accession>A0A918RJN0</accession>
<proteinExistence type="predicted"/>